<dbReference type="Pfam" id="PF00871">
    <property type="entry name" value="Acetate_kinase"/>
    <property type="match status" value="1"/>
</dbReference>
<dbReference type="PRINTS" id="PR00471">
    <property type="entry name" value="ACETATEKNASE"/>
</dbReference>
<dbReference type="InterPro" id="IPR043129">
    <property type="entry name" value="ATPase_NBD"/>
</dbReference>
<name>A0A645GYQ9_9ZZZZ</name>
<dbReference type="EC" id="2.7.2.1" evidence="5"/>
<evidence type="ECO:0000256" key="3">
    <source>
        <dbReference type="ARBA" id="ARBA00022777"/>
    </source>
</evidence>
<sequence length="171" mass="18572">MGFTPLEGVPMGTRSGDLDPAILTYLMGKGYTKETVDKYLNKESGVLGISGVSSDFRDISDAAKTGNKRAQLALDVFAYRVKKYVGAYAAAMNGVDAIVFTAGIGENDKLTRAMVLEDMDYLGLDVDFNYNDKAPRGEEIVLSKPSSKVKVFVIPTNEELMIAREADKLAK</sequence>
<dbReference type="GO" id="GO:0008776">
    <property type="term" value="F:acetate kinase activity"/>
    <property type="evidence" value="ECO:0007669"/>
    <property type="project" value="UniProtKB-EC"/>
</dbReference>
<dbReference type="InterPro" id="IPR000890">
    <property type="entry name" value="Aliphatic_acid_kin_short-chain"/>
</dbReference>
<accession>A0A645GYQ9</accession>
<keyword evidence="2" id="KW-0547">Nucleotide-binding</keyword>
<dbReference type="AlphaFoldDB" id="A0A645GYQ9"/>
<reference evidence="5" key="1">
    <citation type="submission" date="2019-08" db="EMBL/GenBank/DDBJ databases">
        <authorList>
            <person name="Kucharzyk K."/>
            <person name="Murdoch R.W."/>
            <person name="Higgins S."/>
            <person name="Loffler F."/>
        </authorList>
    </citation>
    <scope>NUCLEOTIDE SEQUENCE</scope>
</reference>
<keyword evidence="4" id="KW-0067">ATP-binding</keyword>
<dbReference type="SUPFAM" id="SSF53067">
    <property type="entry name" value="Actin-like ATPase domain"/>
    <property type="match status" value="1"/>
</dbReference>
<dbReference type="InterPro" id="IPR004372">
    <property type="entry name" value="Ac/propionate_kinase"/>
</dbReference>
<dbReference type="PANTHER" id="PTHR21060:SF15">
    <property type="entry name" value="ACETATE KINASE-RELATED"/>
    <property type="match status" value="1"/>
</dbReference>
<evidence type="ECO:0000256" key="1">
    <source>
        <dbReference type="ARBA" id="ARBA00022679"/>
    </source>
</evidence>
<keyword evidence="3 5" id="KW-0418">Kinase</keyword>
<dbReference type="Gene3D" id="3.30.420.40">
    <property type="match status" value="1"/>
</dbReference>
<dbReference type="GO" id="GO:0005524">
    <property type="term" value="F:ATP binding"/>
    <property type="evidence" value="ECO:0007669"/>
    <property type="project" value="UniProtKB-KW"/>
</dbReference>
<organism evidence="5">
    <name type="scientific">bioreactor metagenome</name>
    <dbReference type="NCBI Taxonomy" id="1076179"/>
    <lineage>
        <taxon>unclassified sequences</taxon>
        <taxon>metagenomes</taxon>
        <taxon>ecological metagenomes</taxon>
    </lineage>
</organism>
<keyword evidence="1 5" id="KW-0808">Transferase</keyword>
<evidence type="ECO:0000256" key="4">
    <source>
        <dbReference type="ARBA" id="ARBA00022840"/>
    </source>
</evidence>
<dbReference type="HAMAP" id="MF_00020">
    <property type="entry name" value="Acetate_kinase"/>
    <property type="match status" value="1"/>
</dbReference>
<comment type="caution">
    <text evidence="5">The sequence shown here is derived from an EMBL/GenBank/DDBJ whole genome shotgun (WGS) entry which is preliminary data.</text>
</comment>
<evidence type="ECO:0000313" key="5">
    <source>
        <dbReference type="EMBL" id="MPN28763.1"/>
    </source>
</evidence>
<protein>
    <submittedName>
        <fullName evidence="5">Acetate kinase</fullName>
        <ecNumber evidence="5">2.7.2.1</ecNumber>
    </submittedName>
</protein>
<dbReference type="PANTHER" id="PTHR21060">
    <property type="entry name" value="ACETATE KINASE"/>
    <property type="match status" value="1"/>
</dbReference>
<gene>
    <name evidence="5" type="primary">ackA_56</name>
    <name evidence="5" type="ORF">SDC9_176208</name>
</gene>
<dbReference type="GO" id="GO:0006083">
    <property type="term" value="P:acetate metabolic process"/>
    <property type="evidence" value="ECO:0007669"/>
    <property type="project" value="TreeGrafter"/>
</dbReference>
<proteinExistence type="inferred from homology"/>
<dbReference type="EMBL" id="VSSQ01079172">
    <property type="protein sequence ID" value="MPN28763.1"/>
    <property type="molecule type" value="Genomic_DNA"/>
</dbReference>
<evidence type="ECO:0000256" key="2">
    <source>
        <dbReference type="ARBA" id="ARBA00022741"/>
    </source>
</evidence>